<keyword evidence="3" id="KW-1185">Reference proteome</keyword>
<dbReference type="EMBL" id="LRGB01018119">
    <property type="protein sequence ID" value="KZR98177.1"/>
    <property type="molecule type" value="Genomic_DNA"/>
</dbReference>
<accession>A0A164FUQ8</accession>
<feature type="transmembrane region" description="Helical" evidence="1">
    <location>
        <begin position="51"/>
        <end position="72"/>
    </location>
</feature>
<feature type="transmembrane region" description="Helical" evidence="1">
    <location>
        <begin position="92"/>
        <end position="113"/>
    </location>
</feature>
<evidence type="ECO:0000256" key="1">
    <source>
        <dbReference type="SAM" id="Phobius"/>
    </source>
</evidence>
<proteinExistence type="predicted"/>
<keyword evidence="1" id="KW-0472">Membrane</keyword>
<protein>
    <submittedName>
        <fullName evidence="2">Uncharacterized protein</fullName>
    </submittedName>
</protein>
<sequence length="117" mass="13036">MYPRQKEIECEGLTRTFLYETSLLTLMLYFKNDCDEPINMGDEKLSSLKKTWPLIVFRSCFSVVAWGRVVLWSLSVIAGSRISGGVVFGSRVSGGVVFGRLCGVVFWSLCIVARSGI</sequence>
<dbReference type="Proteomes" id="UP000076858">
    <property type="component" value="Unassembled WGS sequence"/>
</dbReference>
<dbReference type="AlphaFoldDB" id="A0A164FUQ8"/>
<keyword evidence="1" id="KW-1133">Transmembrane helix</keyword>
<evidence type="ECO:0000313" key="2">
    <source>
        <dbReference type="EMBL" id="KZR98177.1"/>
    </source>
</evidence>
<name>A0A164FUQ8_9CRUS</name>
<reference evidence="2 3" key="1">
    <citation type="submission" date="2016-03" db="EMBL/GenBank/DDBJ databases">
        <title>EvidentialGene: Evidence-directed Construction of Genes on Genomes.</title>
        <authorList>
            <person name="Gilbert D.G."/>
            <person name="Choi J.-H."/>
            <person name="Mockaitis K."/>
            <person name="Colbourne J."/>
            <person name="Pfrender M."/>
        </authorList>
    </citation>
    <scope>NUCLEOTIDE SEQUENCE [LARGE SCALE GENOMIC DNA]</scope>
    <source>
        <strain evidence="2 3">Xinb3</strain>
        <tissue evidence="2">Complete organism</tissue>
    </source>
</reference>
<organism evidence="2 3">
    <name type="scientific">Daphnia magna</name>
    <dbReference type="NCBI Taxonomy" id="35525"/>
    <lineage>
        <taxon>Eukaryota</taxon>
        <taxon>Metazoa</taxon>
        <taxon>Ecdysozoa</taxon>
        <taxon>Arthropoda</taxon>
        <taxon>Crustacea</taxon>
        <taxon>Branchiopoda</taxon>
        <taxon>Diplostraca</taxon>
        <taxon>Cladocera</taxon>
        <taxon>Anomopoda</taxon>
        <taxon>Daphniidae</taxon>
        <taxon>Daphnia</taxon>
    </lineage>
</organism>
<comment type="caution">
    <text evidence="2">The sequence shown here is derived from an EMBL/GenBank/DDBJ whole genome shotgun (WGS) entry which is preliminary data.</text>
</comment>
<keyword evidence="1" id="KW-0812">Transmembrane</keyword>
<gene>
    <name evidence="2" type="ORF">APZ42_006529</name>
</gene>
<evidence type="ECO:0000313" key="3">
    <source>
        <dbReference type="Proteomes" id="UP000076858"/>
    </source>
</evidence>